<dbReference type="AlphaFoldDB" id="A9GMG1"/>
<sequence>MRDRSPCGCLLERPRSGMGHGSTALDLLGSGPSGAHVGLSITYPRRPLCFRSRNARAPETVTGMKRSSLILQAALVLLACACGDGGDAGGQGGQGGQASGGPSTSTTGAGAGSSASTAGAGAGPSASTTGAGGGLGPHVPEPSTPTRGGTMTFTNIGAPGWWPRRIDREPGDPACDYKDGDDTWGGHCCMTEHQTTSDTLAPFDEEMTLIMKAIRVKQLAVYQPGSDPAAWQMVSSWDAKNGVGSNLLVTEGQTTSADFTGDLTKKDCVTYFTQDKPFACGDGKDYYCPDDPGIMHLGWAGSKLVVFLASMTFDDAGVEKCDGDGQGHPGPWVAFVASELIRDGGRKWNGLCNCYSKTGTVGDGCGEINVFEVVMDNNEYSNREFMSTGVRSYQEGHIGGSVCGTGCDRDEFAEDVEVVDACAQKAYDKGPVIEAGGPSDGCPTWRRPSGDRYFMILLDEAKRTIQVAVIHPERIPSAAAEMLPDLPGGLSRGSIDAMLSMRLPE</sequence>
<dbReference type="KEGG" id="scl:sce3274"/>
<evidence type="ECO:0000313" key="3">
    <source>
        <dbReference type="Proteomes" id="UP000002139"/>
    </source>
</evidence>
<keyword evidence="3" id="KW-1185">Reference proteome</keyword>
<reference evidence="2 3" key="1">
    <citation type="journal article" date="2007" name="Nat. Biotechnol.">
        <title>Complete genome sequence of the myxobacterium Sorangium cellulosum.</title>
        <authorList>
            <person name="Schneiker S."/>
            <person name="Perlova O."/>
            <person name="Kaiser O."/>
            <person name="Gerth K."/>
            <person name="Alici A."/>
            <person name="Altmeyer M.O."/>
            <person name="Bartels D."/>
            <person name="Bekel T."/>
            <person name="Beyer S."/>
            <person name="Bode E."/>
            <person name="Bode H.B."/>
            <person name="Bolten C.J."/>
            <person name="Choudhuri J.V."/>
            <person name="Doss S."/>
            <person name="Elnakady Y.A."/>
            <person name="Frank B."/>
            <person name="Gaigalat L."/>
            <person name="Goesmann A."/>
            <person name="Groeger C."/>
            <person name="Gross F."/>
            <person name="Jelsbak L."/>
            <person name="Jelsbak L."/>
            <person name="Kalinowski J."/>
            <person name="Kegler C."/>
            <person name="Knauber T."/>
            <person name="Konietzny S."/>
            <person name="Kopp M."/>
            <person name="Krause L."/>
            <person name="Krug D."/>
            <person name="Linke B."/>
            <person name="Mahmud T."/>
            <person name="Martinez-Arias R."/>
            <person name="McHardy A.C."/>
            <person name="Merai M."/>
            <person name="Meyer F."/>
            <person name="Mormann S."/>
            <person name="Munoz-Dorado J."/>
            <person name="Perez J."/>
            <person name="Pradella S."/>
            <person name="Rachid S."/>
            <person name="Raddatz G."/>
            <person name="Rosenau F."/>
            <person name="Rueckert C."/>
            <person name="Sasse F."/>
            <person name="Scharfe M."/>
            <person name="Schuster S.C."/>
            <person name="Suen G."/>
            <person name="Treuner-Lange A."/>
            <person name="Velicer G.J."/>
            <person name="Vorholter F.-J."/>
            <person name="Weissman K.J."/>
            <person name="Welch R.D."/>
            <person name="Wenzel S.C."/>
            <person name="Whitworth D.E."/>
            <person name="Wilhelm S."/>
            <person name="Wittmann C."/>
            <person name="Bloecker H."/>
            <person name="Puehler A."/>
            <person name="Mueller R."/>
        </authorList>
    </citation>
    <scope>NUCLEOTIDE SEQUENCE [LARGE SCALE GENOMIC DNA]</scope>
    <source>
        <strain evidence="3">So ce56</strain>
    </source>
</reference>
<dbReference type="EMBL" id="AM746676">
    <property type="protein sequence ID" value="CAN93433.1"/>
    <property type="molecule type" value="Genomic_DNA"/>
</dbReference>
<feature type="compositionally biased region" description="Polar residues" evidence="1">
    <location>
        <begin position="144"/>
        <end position="155"/>
    </location>
</feature>
<name>A9GMG1_SORC5</name>
<protein>
    <submittedName>
        <fullName evidence="2">Uncharacterized protein</fullName>
    </submittedName>
</protein>
<feature type="region of interest" description="Disordered" evidence="1">
    <location>
        <begin position="88"/>
        <end position="167"/>
    </location>
</feature>
<dbReference type="Proteomes" id="UP000002139">
    <property type="component" value="Chromosome"/>
</dbReference>
<feature type="compositionally biased region" description="Low complexity" evidence="1">
    <location>
        <begin position="100"/>
        <end position="129"/>
    </location>
</feature>
<proteinExistence type="predicted"/>
<evidence type="ECO:0000313" key="2">
    <source>
        <dbReference type="EMBL" id="CAN93433.1"/>
    </source>
</evidence>
<dbReference type="HOGENOM" id="CLU_602551_0_0_7"/>
<evidence type="ECO:0000256" key="1">
    <source>
        <dbReference type="SAM" id="MobiDB-lite"/>
    </source>
</evidence>
<feature type="compositionally biased region" description="Gly residues" evidence="1">
    <location>
        <begin position="88"/>
        <end position="99"/>
    </location>
</feature>
<organism evidence="2 3">
    <name type="scientific">Sorangium cellulosum (strain So ce56)</name>
    <name type="common">Polyangium cellulosum (strain So ce56)</name>
    <dbReference type="NCBI Taxonomy" id="448385"/>
    <lineage>
        <taxon>Bacteria</taxon>
        <taxon>Pseudomonadati</taxon>
        <taxon>Myxococcota</taxon>
        <taxon>Polyangia</taxon>
        <taxon>Polyangiales</taxon>
        <taxon>Polyangiaceae</taxon>
        <taxon>Sorangium</taxon>
    </lineage>
</organism>
<gene>
    <name evidence="2" type="ordered locus">sce3274</name>
</gene>
<accession>A9GMG1</accession>
<dbReference type="eggNOG" id="ENOG5030TEA">
    <property type="taxonomic scope" value="Bacteria"/>
</dbReference>